<comment type="caution">
    <text evidence="3">The sequence shown here is derived from an EMBL/GenBank/DDBJ whole genome shotgun (WGS) entry which is preliminary data.</text>
</comment>
<evidence type="ECO:0000313" key="4">
    <source>
        <dbReference type="Proteomes" id="UP000051950"/>
    </source>
</evidence>
<evidence type="ECO:0000313" key="3">
    <source>
        <dbReference type="EMBL" id="KRT15954.1"/>
    </source>
</evidence>
<dbReference type="OrthoDB" id="9933787at2"/>
<evidence type="ECO:0000256" key="1">
    <source>
        <dbReference type="SAM" id="Coils"/>
    </source>
</evidence>
<dbReference type="Proteomes" id="UP000051950">
    <property type="component" value="Unassembled WGS sequence"/>
</dbReference>
<dbReference type="EMBL" id="LMZQ01000006">
    <property type="protein sequence ID" value="KRT15954.1"/>
    <property type="molecule type" value="Genomic_DNA"/>
</dbReference>
<accession>A0A0T5VQ14</accession>
<keyword evidence="2" id="KW-1133">Transmembrane helix</keyword>
<dbReference type="AlphaFoldDB" id="A0A0T5VQ14"/>
<keyword evidence="4" id="KW-1185">Reference proteome</keyword>
<proteinExistence type="predicted"/>
<keyword evidence="2" id="KW-0812">Transmembrane</keyword>
<evidence type="ECO:0000256" key="2">
    <source>
        <dbReference type="SAM" id="Phobius"/>
    </source>
</evidence>
<gene>
    <name evidence="3" type="ORF">ASU31_10625</name>
</gene>
<sequence length="145" mass="16936">MTIPKSTIDKVIKLFLRTLPLIPAPELYDILNDLKKSKQDINEKINKAYVALRETSELVDELQKDLTERTDQVKRLSDEYERYSKLAEIEQEKIQPLLIELDKTVNKGKYQERWVGFVINIVSGIIIFILGIWLGPKISEFFKVK</sequence>
<dbReference type="RefSeq" id="WP_057932304.1">
    <property type="nucleotide sequence ID" value="NZ_LMZQ01000006.1"/>
</dbReference>
<reference evidence="3 4" key="1">
    <citation type="submission" date="2015-11" db="EMBL/GenBank/DDBJ databases">
        <title>Sequence of Pedobacter ginsenosidimutans.</title>
        <authorList>
            <person name="Carson E."/>
            <person name="Keyser V."/>
            <person name="Newman J."/>
            <person name="Miller J."/>
        </authorList>
    </citation>
    <scope>NUCLEOTIDE SEQUENCE [LARGE SCALE GENOMIC DNA]</scope>
    <source>
        <strain evidence="3 4">KACC 14530</strain>
    </source>
</reference>
<protein>
    <submittedName>
        <fullName evidence="3">Uncharacterized protein</fullName>
    </submittedName>
</protein>
<keyword evidence="1" id="KW-0175">Coiled coil</keyword>
<feature type="coiled-coil region" evidence="1">
    <location>
        <begin position="52"/>
        <end position="93"/>
    </location>
</feature>
<keyword evidence="2" id="KW-0472">Membrane</keyword>
<organism evidence="3 4">
    <name type="scientific">Pedobacter ginsenosidimutans</name>
    <dbReference type="NCBI Taxonomy" id="687842"/>
    <lineage>
        <taxon>Bacteria</taxon>
        <taxon>Pseudomonadati</taxon>
        <taxon>Bacteroidota</taxon>
        <taxon>Sphingobacteriia</taxon>
        <taxon>Sphingobacteriales</taxon>
        <taxon>Sphingobacteriaceae</taxon>
        <taxon>Pedobacter</taxon>
    </lineage>
</organism>
<feature type="transmembrane region" description="Helical" evidence="2">
    <location>
        <begin position="114"/>
        <end position="135"/>
    </location>
</feature>
<name>A0A0T5VQ14_9SPHI</name>